<comment type="caution">
    <text evidence="8">The sequence shown here is derived from an EMBL/GenBank/DDBJ whole genome shotgun (WGS) entry which is preliminary data.</text>
</comment>
<dbReference type="SMART" id="SM00110">
    <property type="entry name" value="C1Q"/>
    <property type="match status" value="1"/>
</dbReference>
<dbReference type="Pfam" id="PF01391">
    <property type="entry name" value="Collagen"/>
    <property type="match status" value="3"/>
</dbReference>
<name>A0A556V3Q6_BAGYA</name>
<dbReference type="AlphaFoldDB" id="A0A556V3Q6"/>
<dbReference type="EMBL" id="VCAZ01000110">
    <property type="protein sequence ID" value="TST47758.1"/>
    <property type="molecule type" value="Genomic_DNA"/>
</dbReference>
<keyword evidence="4 6" id="KW-0732">Signal</keyword>
<comment type="subcellular location">
    <subcellularLocation>
        <location evidence="1">Secreted</location>
        <location evidence="1">Extracellular space</location>
        <location evidence="1">Extracellular matrix</location>
    </subcellularLocation>
</comment>
<feature type="chain" id="PRO_5021862098" evidence="6">
    <location>
        <begin position="18"/>
        <end position="496"/>
    </location>
</feature>
<evidence type="ECO:0000256" key="2">
    <source>
        <dbReference type="ARBA" id="ARBA00022525"/>
    </source>
</evidence>
<dbReference type="PANTHER" id="PTHR15427">
    <property type="entry name" value="EMILIN ELASTIN MICROFIBRIL INTERFACE-LOCATED PROTEIN ELASTIN MICROFIBRIL INTERFACER"/>
    <property type="match status" value="1"/>
</dbReference>
<dbReference type="GO" id="GO:0005581">
    <property type="term" value="C:collagen trimer"/>
    <property type="evidence" value="ECO:0007669"/>
    <property type="project" value="UniProtKB-KW"/>
</dbReference>
<feature type="region of interest" description="Disordered" evidence="5">
    <location>
        <begin position="161"/>
        <end position="277"/>
    </location>
</feature>
<keyword evidence="3" id="KW-0272">Extracellular matrix</keyword>
<keyword evidence="2" id="KW-0964">Secreted</keyword>
<evidence type="ECO:0000313" key="9">
    <source>
        <dbReference type="Proteomes" id="UP000319801"/>
    </source>
</evidence>
<feature type="region of interest" description="Disordered" evidence="5">
    <location>
        <begin position="23"/>
        <end position="54"/>
    </location>
</feature>
<dbReference type="Proteomes" id="UP000319801">
    <property type="component" value="Unassembled WGS sequence"/>
</dbReference>
<sequence>MINVFLGLLASSAVSKGMFINNETKNSAPPPSGSPDRPVLPEYWGSSEYPPPPDNDMPHNYNLTNIESPQIRTGFQMPNEMRNEMPTPTDNYHWLPKGFFLPPNNYPLPSDRSVSQSRLNITDLTYCDMILEAPVPPTADQIPWFCTCSLCKEYWHCQKGDKGDRGLPGQKGEEGMRGIEGSPGPMGRIGDRGFKGDKGDMGMEGRPGDQGPPGPPGDCSLTCGSINGPPGEVGLPGPVGPRGIPGNTGEPGSRGEKGDQGEIGRPGIPGLNGLKGNQGEQGVCNCTGGTKGADGLTGPSGPKGEKGDVGSQGLDGVRGPKGEKGELGVTGPTGPCSPAIQSGFSARQSISNPNPDSPVPFRIIMYNIQNHYDPITGVYKAPVNGTYSFSYNLCVLNKVLKVGLFHNFAPVVKSTGLMNPSTVSQEVLLHLNIGDEVWLQVKDLSSNSMCTGSETSSTFTGFLLYPDNCDAPVSRDIPEPVKGTYSWGTLEAPEDP</sequence>
<feature type="region of interest" description="Disordered" evidence="5">
    <location>
        <begin position="292"/>
        <end position="354"/>
    </location>
</feature>
<keyword evidence="9" id="KW-1185">Reference proteome</keyword>
<reference evidence="8 9" key="1">
    <citation type="journal article" date="2019" name="Genome Biol. Evol.">
        <title>Whole-Genome Sequencing of the Giant Devil Catfish, Bagarius yarrelli.</title>
        <authorList>
            <person name="Jiang W."/>
            <person name="Lv Y."/>
            <person name="Cheng L."/>
            <person name="Yang K."/>
            <person name="Chao B."/>
            <person name="Wang X."/>
            <person name="Li Y."/>
            <person name="Pan X."/>
            <person name="You X."/>
            <person name="Zhang Y."/>
            <person name="Yang J."/>
            <person name="Li J."/>
            <person name="Zhang X."/>
            <person name="Liu S."/>
            <person name="Sun C."/>
            <person name="Yang J."/>
            <person name="Shi Q."/>
        </authorList>
    </citation>
    <scope>NUCLEOTIDE SEQUENCE [LARGE SCALE GENOMIC DNA]</scope>
    <source>
        <strain evidence="8">JWS20170419001</strain>
        <tissue evidence="8">Muscle</tissue>
    </source>
</reference>
<feature type="compositionally biased region" description="Low complexity" evidence="5">
    <location>
        <begin position="228"/>
        <end position="245"/>
    </location>
</feature>
<feature type="compositionally biased region" description="Basic and acidic residues" evidence="5">
    <location>
        <begin position="253"/>
        <end position="262"/>
    </location>
</feature>
<evidence type="ECO:0000256" key="3">
    <source>
        <dbReference type="ARBA" id="ARBA00022530"/>
    </source>
</evidence>
<protein>
    <submittedName>
        <fullName evidence="8">Otolin-1</fullName>
    </submittedName>
</protein>
<dbReference type="InterPro" id="IPR008160">
    <property type="entry name" value="Collagen"/>
</dbReference>
<dbReference type="PROSITE" id="PS50871">
    <property type="entry name" value="C1Q"/>
    <property type="match status" value="1"/>
</dbReference>
<feature type="compositionally biased region" description="Polar residues" evidence="5">
    <location>
        <begin position="339"/>
        <end position="354"/>
    </location>
</feature>
<feature type="compositionally biased region" description="Basic and acidic residues" evidence="5">
    <location>
        <begin position="189"/>
        <end position="207"/>
    </location>
</feature>
<evidence type="ECO:0000313" key="8">
    <source>
        <dbReference type="EMBL" id="TST47758.1"/>
    </source>
</evidence>
<dbReference type="InterPro" id="IPR001073">
    <property type="entry name" value="C1q_dom"/>
</dbReference>
<evidence type="ECO:0000256" key="4">
    <source>
        <dbReference type="ARBA" id="ARBA00022729"/>
    </source>
</evidence>
<feature type="compositionally biased region" description="Basic and acidic residues" evidence="5">
    <location>
        <begin position="161"/>
        <end position="177"/>
    </location>
</feature>
<evidence type="ECO:0000256" key="1">
    <source>
        <dbReference type="ARBA" id="ARBA00004498"/>
    </source>
</evidence>
<dbReference type="Gene3D" id="2.60.120.40">
    <property type="match status" value="1"/>
</dbReference>
<accession>A0A556V3Q6</accession>
<dbReference type="Pfam" id="PF00386">
    <property type="entry name" value="C1q"/>
    <property type="match status" value="1"/>
</dbReference>
<dbReference type="OrthoDB" id="5983381at2759"/>
<dbReference type="InterPro" id="IPR050392">
    <property type="entry name" value="Collagen/C1q_domain"/>
</dbReference>
<dbReference type="InterPro" id="IPR008983">
    <property type="entry name" value="Tumour_necrosis_fac-like_dom"/>
</dbReference>
<dbReference type="PANTHER" id="PTHR15427:SF54">
    <property type="entry name" value="C1Q DOMAIN-CONTAINING PROTEIN"/>
    <property type="match status" value="1"/>
</dbReference>
<evidence type="ECO:0000259" key="7">
    <source>
        <dbReference type="PROSITE" id="PS50871"/>
    </source>
</evidence>
<feature type="domain" description="C1q" evidence="7">
    <location>
        <begin position="337"/>
        <end position="470"/>
    </location>
</feature>
<evidence type="ECO:0000256" key="6">
    <source>
        <dbReference type="SAM" id="SignalP"/>
    </source>
</evidence>
<dbReference type="SUPFAM" id="SSF49842">
    <property type="entry name" value="TNF-like"/>
    <property type="match status" value="1"/>
</dbReference>
<dbReference type="PRINTS" id="PR00007">
    <property type="entry name" value="COMPLEMNTC1Q"/>
</dbReference>
<feature type="signal peptide" evidence="6">
    <location>
        <begin position="1"/>
        <end position="17"/>
    </location>
</feature>
<organism evidence="8 9">
    <name type="scientific">Bagarius yarrelli</name>
    <name type="common">Goonch</name>
    <name type="synonym">Bagrus yarrelli</name>
    <dbReference type="NCBI Taxonomy" id="175774"/>
    <lineage>
        <taxon>Eukaryota</taxon>
        <taxon>Metazoa</taxon>
        <taxon>Chordata</taxon>
        <taxon>Craniata</taxon>
        <taxon>Vertebrata</taxon>
        <taxon>Euteleostomi</taxon>
        <taxon>Actinopterygii</taxon>
        <taxon>Neopterygii</taxon>
        <taxon>Teleostei</taxon>
        <taxon>Ostariophysi</taxon>
        <taxon>Siluriformes</taxon>
        <taxon>Sisoridae</taxon>
        <taxon>Sisorinae</taxon>
        <taxon>Bagarius</taxon>
    </lineage>
</organism>
<proteinExistence type="predicted"/>
<evidence type="ECO:0000256" key="5">
    <source>
        <dbReference type="SAM" id="MobiDB-lite"/>
    </source>
</evidence>
<gene>
    <name evidence="8" type="ORF">Baya_12601</name>
</gene>